<evidence type="ECO:0000313" key="1">
    <source>
        <dbReference type="EMBL" id="KAK9798120.1"/>
    </source>
</evidence>
<organism evidence="1 2">
    <name type="scientific">Symbiochloris irregularis</name>
    <dbReference type="NCBI Taxonomy" id="706552"/>
    <lineage>
        <taxon>Eukaryota</taxon>
        <taxon>Viridiplantae</taxon>
        <taxon>Chlorophyta</taxon>
        <taxon>core chlorophytes</taxon>
        <taxon>Trebouxiophyceae</taxon>
        <taxon>Trebouxiales</taxon>
        <taxon>Trebouxiaceae</taxon>
        <taxon>Symbiochloris</taxon>
    </lineage>
</organism>
<comment type="caution">
    <text evidence="1">The sequence shown here is derived from an EMBL/GenBank/DDBJ whole genome shotgun (WGS) entry which is preliminary data.</text>
</comment>
<dbReference type="Proteomes" id="UP001465755">
    <property type="component" value="Unassembled WGS sequence"/>
</dbReference>
<dbReference type="InterPro" id="IPR036047">
    <property type="entry name" value="F-box-like_dom_sf"/>
</dbReference>
<keyword evidence="2" id="KW-1185">Reference proteome</keyword>
<proteinExistence type="predicted"/>
<gene>
    <name evidence="1" type="ORF">WJX73_001131</name>
</gene>
<protein>
    <recommendedName>
        <fullName evidence="3">F-box domain-containing protein</fullName>
    </recommendedName>
</protein>
<evidence type="ECO:0000313" key="2">
    <source>
        <dbReference type="Proteomes" id="UP001465755"/>
    </source>
</evidence>
<accession>A0AAW1NVW7</accession>
<name>A0AAW1NVW7_9CHLO</name>
<sequence>MERGSDQNAAGDAAEDLAAKCAKDTSEPRAHLTDTELADALLRHVLPVLDYRSLIMLACTCSGLHDLAQDLLQRRHTAKSNIAAGKAGTILEVYLGRESHWATFSPCSTRLLVIGCHTIAVFNIKDGTLLWQKAQEDFERDCCGRHNMSWDTCGHMFDEHWHHGAEVVSACGFVEGRLQNKEQTKVHALHLAKFNSLTGAVLASHMLHCNTIDVLAAWWEADPRLC</sequence>
<evidence type="ECO:0008006" key="3">
    <source>
        <dbReference type="Google" id="ProtNLM"/>
    </source>
</evidence>
<dbReference type="SUPFAM" id="SSF81383">
    <property type="entry name" value="F-box domain"/>
    <property type="match status" value="1"/>
</dbReference>
<dbReference type="AlphaFoldDB" id="A0AAW1NVW7"/>
<dbReference type="EMBL" id="JALJOQ010000102">
    <property type="protein sequence ID" value="KAK9798120.1"/>
    <property type="molecule type" value="Genomic_DNA"/>
</dbReference>
<reference evidence="1 2" key="1">
    <citation type="journal article" date="2024" name="Nat. Commun.">
        <title>Phylogenomics reveals the evolutionary origins of lichenization in chlorophyte algae.</title>
        <authorList>
            <person name="Puginier C."/>
            <person name="Libourel C."/>
            <person name="Otte J."/>
            <person name="Skaloud P."/>
            <person name="Haon M."/>
            <person name="Grisel S."/>
            <person name="Petersen M."/>
            <person name="Berrin J.G."/>
            <person name="Delaux P.M."/>
            <person name="Dal Grande F."/>
            <person name="Keller J."/>
        </authorList>
    </citation>
    <scope>NUCLEOTIDE SEQUENCE [LARGE SCALE GENOMIC DNA]</scope>
    <source>
        <strain evidence="1 2">SAG 2036</strain>
    </source>
</reference>